<dbReference type="Gene3D" id="3.40.350.10">
    <property type="entry name" value="Creatinase/prolidase N-terminal domain"/>
    <property type="match status" value="1"/>
</dbReference>
<evidence type="ECO:0000259" key="2">
    <source>
        <dbReference type="Pfam" id="PF00557"/>
    </source>
</evidence>
<feature type="domain" description="Peptidase M24" evidence="2">
    <location>
        <begin position="192"/>
        <end position="397"/>
    </location>
</feature>
<organism evidence="4 5">
    <name type="scientific">Sphingopyxis macrogoltabida</name>
    <name type="common">Sphingomonas macrogoltabidus</name>
    <dbReference type="NCBI Taxonomy" id="33050"/>
    <lineage>
        <taxon>Bacteria</taxon>
        <taxon>Pseudomonadati</taxon>
        <taxon>Pseudomonadota</taxon>
        <taxon>Alphaproteobacteria</taxon>
        <taxon>Sphingomonadales</taxon>
        <taxon>Sphingomonadaceae</taxon>
        <taxon>Sphingopyxis</taxon>
    </lineage>
</organism>
<comment type="caution">
    <text evidence="4">The sequence shown here is derived from an EMBL/GenBank/DDBJ whole genome shotgun (WGS) entry which is preliminary data.</text>
</comment>
<evidence type="ECO:0000313" key="4">
    <source>
        <dbReference type="EMBL" id="PZQ22295.1"/>
    </source>
</evidence>
<evidence type="ECO:0000256" key="1">
    <source>
        <dbReference type="SAM" id="SignalP"/>
    </source>
</evidence>
<dbReference type="InterPro" id="IPR000994">
    <property type="entry name" value="Pept_M24"/>
</dbReference>
<dbReference type="PANTHER" id="PTHR46112:SF3">
    <property type="entry name" value="AMINOPEPTIDASE YPDF"/>
    <property type="match status" value="1"/>
</dbReference>
<reference evidence="4 5" key="1">
    <citation type="submission" date="2017-08" db="EMBL/GenBank/DDBJ databases">
        <title>Infants hospitalized years apart are colonized by the same room-sourced microbial strains.</title>
        <authorList>
            <person name="Brooks B."/>
            <person name="Olm M.R."/>
            <person name="Firek B.A."/>
            <person name="Baker R."/>
            <person name="Thomas B.C."/>
            <person name="Morowitz M.J."/>
            <person name="Banfield J.F."/>
        </authorList>
    </citation>
    <scope>NUCLEOTIDE SEQUENCE [LARGE SCALE GENOMIC DNA]</scope>
    <source>
        <strain evidence="4">S2_005_003_R2_47</strain>
    </source>
</reference>
<dbReference type="Pfam" id="PF01321">
    <property type="entry name" value="Creatinase_N"/>
    <property type="match status" value="1"/>
</dbReference>
<feature type="domain" description="Creatinase N-terminal" evidence="3">
    <location>
        <begin position="50"/>
        <end position="184"/>
    </location>
</feature>
<evidence type="ECO:0000313" key="5">
    <source>
        <dbReference type="Proteomes" id="UP000248597"/>
    </source>
</evidence>
<gene>
    <name evidence="4" type="ORF">DI569_08905</name>
</gene>
<dbReference type="InterPro" id="IPR029149">
    <property type="entry name" value="Creatin/AminoP/Spt16_N"/>
</dbReference>
<feature type="chain" id="PRO_5015910275" evidence="1">
    <location>
        <begin position="26"/>
        <end position="416"/>
    </location>
</feature>
<dbReference type="InterPro" id="IPR050659">
    <property type="entry name" value="Peptidase_M24B"/>
</dbReference>
<name>A0A2W5L6L5_SPHMC</name>
<dbReference type="Pfam" id="PF00557">
    <property type="entry name" value="Peptidase_M24"/>
    <property type="match status" value="1"/>
</dbReference>
<dbReference type="InterPro" id="IPR006311">
    <property type="entry name" value="TAT_signal"/>
</dbReference>
<dbReference type="PROSITE" id="PS51318">
    <property type="entry name" value="TAT"/>
    <property type="match status" value="1"/>
</dbReference>
<sequence>MQRRHFLGTAALAGLATALPFSVRAAEGAAGLPDLAAKAVPIGAAERQARIAKAAQLMRVHDIGALLIEPGSSLVYFTGVQWWRSERLTAAILTREGEIAIVTPFFEEPSVRESLGIAADVLTWDEHEDPLARVAAWLGQRGLAKGRIGVEETVRYFAVDGLQQAMPAAAVVSGAPVVRGCRMIKSAAELALMQIATDVTLAAYRHTAPRIEAGMTPAAIGAIMRAATEALGGKSEFELILLGEASAYPHGSGKPQAVKAGEVVLMDCGASVHGYQSDISRSFVYGKPTPRQRQVWDQMRKGQDIAFAAAQSGTPAGRVDDAVRAYYEGLGYGPDYKLPGTSHRTGHGIGLDGHEPINLVRGEATRLRAGMCFSNEPGIYIPGEFGIRIEDCFHVTEDGPPKWFSTPPPSIDQPFG</sequence>
<dbReference type="SUPFAM" id="SSF55920">
    <property type="entry name" value="Creatinase/aminopeptidase"/>
    <property type="match status" value="1"/>
</dbReference>
<dbReference type="EMBL" id="QFPJ01000016">
    <property type="protein sequence ID" value="PZQ22295.1"/>
    <property type="molecule type" value="Genomic_DNA"/>
</dbReference>
<dbReference type="Gene3D" id="3.90.230.10">
    <property type="entry name" value="Creatinase/methionine aminopeptidase superfamily"/>
    <property type="match status" value="1"/>
</dbReference>
<dbReference type="PANTHER" id="PTHR46112">
    <property type="entry name" value="AMINOPEPTIDASE"/>
    <property type="match status" value="1"/>
</dbReference>
<dbReference type="Proteomes" id="UP000248597">
    <property type="component" value="Unassembled WGS sequence"/>
</dbReference>
<dbReference type="InterPro" id="IPR036005">
    <property type="entry name" value="Creatinase/aminopeptidase-like"/>
</dbReference>
<protein>
    <submittedName>
        <fullName evidence="4">Peptidase</fullName>
    </submittedName>
</protein>
<keyword evidence="1" id="KW-0732">Signal</keyword>
<feature type="signal peptide" evidence="1">
    <location>
        <begin position="1"/>
        <end position="25"/>
    </location>
</feature>
<accession>A0A2W5L6L5</accession>
<dbReference type="SUPFAM" id="SSF53092">
    <property type="entry name" value="Creatinase/prolidase N-terminal domain"/>
    <property type="match status" value="1"/>
</dbReference>
<dbReference type="AlphaFoldDB" id="A0A2W5L6L5"/>
<evidence type="ECO:0000259" key="3">
    <source>
        <dbReference type="Pfam" id="PF01321"/>
    </source>
</evidence>
<proteinExistence type="predicted"/>
<dbReference type="InterPro" id="IPR000587">
    <property type="entry name" value="Creatinase_N"/>
</dbReference>